<accession>A0A194Q9I6</accession>
<dbReference type="AlphaFoldDB" id="A0A194Q9I6"/>
<proteinExistence type="predicted"/>
<name>A0A194Q9I6_PAPXU</name>
<dbReference type="Proteomes" id="UP000053268">
    <property type="component" value="Unassembled WGS sequence"/>
</dbReference>
<gene>
    <name evidence="2" type="ORF">RR46_08702</name>
</gene>
<dbReference type="EMBL" id="KQ459324">
    <property type="protein sequence ID" value="KPJ01665.1"/>
    <property type="molecule type" value="Genomic_DNA"/>
</dbReference>
<feature type="compositionally biased region" description="Low complexity" evidence="1">
    <location>
        <begin position="168"/>
        <end position="180"/>
    </location>
</feature>
<feature type="region of interest" description="Disordered" evidence="1">
    <location>
        <begin position="79"/>
        <end position="133"/>
    </location>
</feature>
<evidence type="ECO:0000256" key="1">
    <source>
        <dbReference type="SAM" id="MobiDB-lite"/>
    </source>
</evidence>
<protein>
    <submittedName>
        <fullName evidence="2">Uncharacterized protein</fullName>
    </submittedName>
</protein>
<evidence type="ECO:0000313" key="3">
    <source>
        <dbReference type="Proteomes" id="UP000053268"/>
    </source>
</evidence>
<reference evidence="2 3" key="1">
    <citation type="journal article" date="2015" name="Nat. Commun.">
        <title>Outbred genome sequencing and CRISPR/Cas9 gene editing in butterflies.</title>
        <authorList>
            <person name="Li X."/>
            <person name="Fan D."/>
            <person name="Zhang W."/>
            <person name="Liu G."/>
            <person name="Zhang L."/>
            <person name="Zhao L."/>
            <person name="Fang X."/>
            <person name="Chen L."/>
            <person name="Dong Y."/>
            <person name="Chen Y."/>
            <person name="Ding Y."/>
            <person name="Zhao R."/>
            <person name="Feng M."/>
            <person name="Zhu Y."/>
            <person name="Feng Y."/>
            <person name="Jiang X."/>
            <person name="Zhu D."/>
            <person name="Xiang H."/>
            <person name="Feng X."/>
            <person name="Li S."/>
            <person name="Wang J."/>
            <person name="Zhang G."/>
            <person name="Kronforst M.R."/>
            <person name="Wang W."/>
        </authorList>
    </citation>
    <scope>NUCLEOTIDE SEQUENCE [LARGE SCALE GENOMIC DNA]</scope>
    <source>
        <strain evidence="2">Ya'a_city_454_Px</strain>
        <tissue evidence="2">Whole body</tissue>
    </source>
</reference>
<sequence length="292" mass="31246">MSQVGAQCVVGWSGEAVERLCARTAAAAPAGELPLRLRRRGAARLARTPPLHAPRRARRRLPPAADLLAHRYELKVPVMSGGEERGRGAEGAEAGGQGGAAEAGEGRGGAERTGASSSEESEPLSPPASPTHLHLDGARYCRFGDEDRSLAISAARCKRAGFRSQDVRGAAAGSGAAPAQRQRRQPARTPASPRPAPDLIDPGSYDLVPGINASSEAMNRIEPSVGCQLWQELQQRRCERGHSPPPEDALYRRDKELQAQLSRVVPDVIYGELRDPKRDLKRGAHGSRTHLL</sequence>
<organism evidence="2 3">
    <name type="scientific">Papilio xuthus</name>
    <name type="common">Asian swallowtail butterfly</name>
    <dbReference type="NCBI Taxonomy" id="66420"/>
    <lineage>
        <taxon>Eukaryota</taxon>
        <taxon>Metazoa</taxon>
        <taxon>Ecdysozoa</taxon>
        <taxon>Arthropoda</taxon>
        <taxon>Hexapoda</taxon>
        <taxon>Insecta</taxon>
        <taxon>Pterygota</taxon>
        <taxon>Neoptera</taxon>
        <taxon>Endopterygota</taxon>
        <taxon>Lepidoptera</taxon>
        <taxon>Glossata</taxon>
        <taxon>Ditrysia</taxon>
        <taxon>Papilionoidea</taxon>
        <taxon>Papilionidae</taxon>
        <taxon>Papilioninae</taxon>
        <taxon>Papilio</taxon>
    </lineage>
</organism>
<evidence type="ECO:0000313" key="2">
    <source>
        <dbReference type="EMBL" id="KPJ01665.1"/>
    </source>
</evidence>
<feature type="region of interest" description="Disordered" evidence="1">
    <location>
        <begin position="168"/>
        <end position="204"/>
    </location>
</feature>
<keyword evidence="3" id="KW-1185">Reference proteome</keyword>